<evidence type="ECO:0000313" key="1">
    <source>
        <dbReference type="EMBL" id="KOX75888.1"/>
    </source>
</evidence>
<protein>
    <submittedName>
        <fullName evidence="1">Uncharacterized protein</fullName>
    </submittedName>
</protein>
<name>A0A0N0BH94_9HYME</name>
<dbReference type="OrthoDB" id="7613122at2759"/>
<keyword evidence="2" id="KW-1185">Reference proteome</keyword>
<evidence type="ECO:0000313" key="2">
    <source>
        <dbReference type="Proteomes" id="UP000053105"/>
    </source>
</evidence>
<dbReference type="EMBL" id="KQ435756">
    <property type="protein sequence ID" value="KOX75888.1"/>
    <property type="molecule type" value="Genomic_DNA"/>
</dbReference>
<sequence>MIIKEQKNDYVDNVLSYNYELLSRGLTTPILQTVGITGSECLTGLLLLPIGDFKPSILEGFDVSQFFVSSSCREARGSGSMGLGGSECIVGTARLSIALYGSNNLTCVIGSMVLIDSECLNTSMFLRTCNTLEEIGSVLESSFLEGIALSTVVEVFRVHHRTVSAENGVRHGVHVQRLTIQRSVALQVLIGDELWFRRFREVLAGEPLVVQSSQVSDLVERRIQKILQILDLVDVVVRVDHVIPIDDVLQVEHLRQIVDTLLDDISLPTTGRRAVDVPLGRRGRVTVPILINHSSHRAGHLFVCYKVGRSCSFEYWFSDLMKLQTQTSFTLPSKRESFLIRRDAKLFYRICSVIFILQAFRCSNITAERGLKRSVSPVRLSLPCYIRVDQRREADCDRVDPEHGDIFLDAAVGDDVLVPERLCKRRQPVHGDRHGHQHAHAAQRNHDAVRSDCVQFCIICSYDYENLAVKYVTVDVDNIWYAVVHIRTKMILTSTQHGMKSTHQLSPFKSTLLNDRMHTSCIIFSSRNIKRNLTLRLLVQIIMTIRGTCGDSIRIIGALHWYWRDKNENLIEVCKDFVDQHLMKNYSNASWQIEVMFLVLVKSIKVKDIQRDRSVSDNATPTRDLSTHESRDPNQPIANFRCISVATEEFIPAKITFSDKIRPDCVKYLGKNHVYMEYTLELRGVVSNRKAAVKGIWFDPVWLSLAQFGVRYKPGFHRRGRHDEERLKTVDSVFIEDFGNYHNLMVESRVKINCLFLVYAQRLQKTHEPRHRYDSRSKARRYTNVALTYNSTFTSSTPRGPATEFQANELGWYSLIMNPAEFIFPFRKTGKLTGGELMGESGCKNKAKNAIKMDQLEFLRSDKRWTNFHGVE</sequence>
<reference evidence="1 2" key="1">
    <citation type="submission" date="2015-07" db="EMBL/GenBank/DDBJ databases">
        <title>The genome of Melipona quadrifasciata.</title>
        <authorList>
            <person name="Pan H."/>
            <person name="Kapheim K."/>
        </authorList>
    </citation>
    <scope>NUCLEOTIDE SEQUENCE [LARGE SCALE GENOMIC DNA]</scope>
    <source>
        <strain evidence="1">0111107301</strain>
        <tissue evidence="1">Whole body</tissue>
    </source>
</reference>
<dbReference type="AlphaFoldDB" id="A0A0N0BH94"/>
<dbReference type="Proteomes" id="UP000053105">
    <property type="component" value="Unassembled WGS sequence"/>
</dbReference>
<accession>A0A0N0BH94</accession>
<gene>
    <name evidence="1" type="ORF">WN51_12318</name>
</gene>
<organism evidence="1 2">
    <name type="scientific">Melipona quadrifasciata</name>
    <dbReference type="NCBI Taxonomy" id="166423"/>
    <lineage>
        <taxon>Eukaryota</taxon>
        <taxon>Metazoa</taxon>
        <taxon>Ecdysozoa</taxon>
        <taxon>Arthropoda</taxon>
        <taxon>Hexapoda</taxon>
        <taxon>Insecta</taxon>
        <taxon>Pterygota</taxon>
        <taxon>Neoptera</taxon>
        <taxon>Endopterygota</taxon>
        <taxon>Hymenoptera</taxon>
        <taxon>Apocrita</taxon>
        <taxon>Aculeata</taxon>
        <taxon>Apoidea</taxon>
        <taxon>Anthophila</taxon>
        <taxon>Apidae</taxon>
        <taxon>Melipona</taxon>
    </lineage>
</organism>
<proteinExistence type="predicted"/>